<dbReference type="RefSeq" id="WP_002849067.1">
    <property type="nucleotide sequence ID" value="NZ_AABUZP020000005.1"/>
</dbReference>
<dbReference type="Proteomes" id="UP000557842">
    <property type="component" value="Unassembled WGS sequence"/>
</dbReference>
<evidence type="ECO:0000313" key="2">
    <source>
        <dbReference type="EMBL" id="EAK0453791.1"/>
    </source>
</evidence>
<dbReference type="EMBL" id="AABQDW010000008">
    <property type="protein sequence ID" value="EAI5408178.1"/>
    <property type="molecule type" value="Genomic_DNA"/>
</dbReference>
<evidence type="ECO:0000313" key="3">
    <source>
        <dbReference type="EMBL" id="EAK0468347.1"/>
    </source>
</evidence>
<name>A0A5L8JMX7_CAMFE</name>
<dbReference type="EMBL" id="AACCXM010000001">
    <property type="protein sequence ID" value="EAK0468347.1"/>
    <property type="molecule type" value="Genomic_DNA"/>
</dbReference>
<gene>
    <name evidence="2" type="ORF">AAH17_09110</name>
    <name evidence="3" type="ORF">AAH24_03035</name>
    <name evidence="1" type="ORF">BVH53_05635</name>
</gene>
<dbReference type="AlphaFoldDB" id="A0A5L8JMX7"/>
<comment type="caution">
    <text evidence="2">The sequence shown here is derived from an EMBL/GenBank/DDBJ whole genome shotgun (WGS) entry which is preliminary data.</text>
</comment>
<organism evidence="2">
    <name type="scientific">Campylobacter fetus</name>
    <dbReference type="NCBI Taxonomy" id="196"/>
    <lineage>
        <taxon>Bacteria</taxon>
        <taxon>Pseudomonadati</taxon>
        <taxon>Campylobacterota</taxon>
        <taxon>Epsilonproteobacteria</taxon>
        <taxon>Campylobacterales</taxon>
        <taxon>Campylobacteraceae</taxon>
        <taxon>Campylobacter</taxon>
    </lineage>
</organism>
<protein>
    <submittedName>
        <fullName evidence="2">Uncharacterized protein</fullName>
    </submittedName>
</protein>
<evidence type="ECO:0000313" key="1">
    <source>
        <dbReference type="EMBL" id="EAI5408178.1"/>
    </source>
</evidence>
<accession>A0A5L8JMX7</accession>
<reference evidence="2 4" key="1">
    <citation type="submission" date="2018-05" db="EMBL/GenBank/DDBJ databases">
        <authorList>
            <consortium name="PulseNet: The National Subtyping Network for Foodborne Disease Surveillance"/>
            <person name="Tarr C.L."/>
            <person name="Trees E."/>
            <person name="Katz L.S."/>
            <person name="Carleton-Romer H.A."/>
            <person name="Stroika S."/>
            <person name="Kucerova Z."/>
            <person name="Roache K.F."/>
            <person name="Sabol A.L."/>
            <person name="Besser J."/>
            <person name="Gerner-Smidt P."/>
        </authorList>
    </citation>
    <scope>NUCLEOTIDE SEQUENCE</scope>
    <source>
        <strain evidence="2">2014D-0197</strain>
        <strain evidence="1 4">2016D-0221</strain>
        <strain evidence="3">D4313</strain>
    </source>
</reference>
<evidence type="ECO:0000313" key="4">
    <source>
        <dbReference type="Proteomes" id="UP000557842"/>
    </source>
</evidence>
<dbReference type="EMBL" id="AACCXK010000043">
    <property type="protein sequence ID" value="EAK0453791.1"/>
    <property type="molecule type" value="Genomic_DNA"/>
</dbReference>
<sequence length="105" mass="12136">MEIFNICLAHGWAIESVKNGNFGENAKYDLFAQFDVFYGQIAWIYDICTPSDETIKECEKIAIFKQMCEFNVYISDDNDEGWTKKVNFTGTFIDALEYIKANFGK</sequence>
<proteinExistence type="predicted"/>